<dbReference type="GO" id="GO:0004386">
    <property type="term" value="F:helicase activity"/>
    <property type="evidence" value="ECO:0007669"/>
    <property type="project" value="UniProtKB-KW"/>
</dbReference>
<dbReference type="AlphaFoldDB" id="A0A6G0Y845"/>
<evidence type="ECO:0000313" key="1">
    <source>
        <dbReference type="EMBL" id="KAF0750751.1"/>
    </source>
</evidence>
<sequence>MLIDFIIDYKNDPVVSLGAMSIVCQYCLALKRQVIILNMDNSSLEMMPTFKGRLAVYYRIDMTNTYFCRYTLEQWSSIFLDLRPTSLEDLSRPNFKAYATQKWVATHRLKTTALEYRSLSRRSYNNKMVNT</sequence>
<dbReference type="EMBL" id="VUJU01005611">
    <property type="protein sequence ID" value="KAF0750751.1"/>
    <property type="molecule type" value="Genomic_DNA"/>
</dbReference>
<proteinExistence type="predicted"/>
<reference evidence="1 2" key="1">
    <citation type="submission" date="2019-08" db="EMBL/GenBank/DDBJ databases">
        <title>Whole genome of Aphis craccivora.</title>
        <authorList>
            <person name="Voronova N.V."/>
            <person name="Shulinski R.S."/>
            <person name="Bandarenka Y.V."/>
            <person name="Zhorov D.G."/>
            <person name="Warner D."/>
        </authorList>
    </citation>
    <scope>NUCLEOTIDE SEQUENCE [LARGE SCALE GENOMIC DNA]</scope>
    <source>
        <strain evidence="1">180601</strain>
        <tissue evidence="1">Whole Body</tissue>
    </source>
</reference>
<evidence type="ECO:0000313" key="2">
    <source>
        <dbReference type="Proteomes" id="UP000478052"/>
    </source>
</evidence>
<keyword evidence="2" id="KW-1185">Reference proteome</keyword>
<keyword evidence="1" id="KW-0378">Hydrolase</keyword>
<dbReference type="Proteomes" id="UP000478052">
    <property type="component" value="Unassembled WGS sequence"/>
</dbReference>
<accession>A0A6G0Y845</accession>
<gene>
    <name evidence="1" type="ORF">FWK35_00028164</name>
</gene>
<keyword evidence="1" id="KW-0347">Helicase</keyword>
<name>A0A6G0Y845_APHCR</name>
<dbReference type="OrthoDB" id="6923664at2759"/>
<organism evidence="1 2">
    <name type="scientific">Aphis craccivora</name>
    <name type="common">Cowpea aphid</name>
    <dbReference type="NCBI Taxonomy" id="307492"/>
    <lineage>
        <taxon>Eukaryota</taxon>
        <taxon>Metazoa</taxon>
        <taxon>Ecdysozoa</taxon>
        <taxon>Arthropoda</taxon>
        <taxon>Hexapoda</taxon>
        <taxon>Insecta</taxon>
        <taxon>Pterygota</taxon>
        <taxon>Neoptera</taxon>
        <taxon>Paraneoptera</taxon>
        <taxon>Hemiptera</taxon>
        <taxon>Sternorrhyncha</taxon>
        <taxon>Aphidomorpha</taxon>
        <taxon>Aphidoidea</taxon>
        <taxon>Aphididae</taxon>
        <taxon>Aphidini</taxon>
        <taxon>Aphis</taxon>
        <taxon>Aphis</taxon>
    </lineage>
</organism>
<protein>
    <submittedName>
        <fullName evidence="1">ATP-dependent DNA helicase</fullName>
    </submittedName>
</protein>
<comment type="caution">
    <text evidence="1">The sequence shown here is derived from an EMBL/GenBank/DDBJ whole genome shotgun (WGS) entry which is preliminary data.</text>
</comment>
<keyword evidence="1" id="KW-0067">ATP-binding</keyword>
<keyword evidence="1" id="KW-0547">Nucleotide-binding</keyword>